<dbReference type="GO" id="GO:0000149">
    <property type="term" value="F:SNARE binding"/>
    <property type="evidence" value="ECO:0007669"/>
    <property type="project" value="TreeGrafter"/>
</dbReference>
<dbReference type="PANTHER" id="PTHR10024:SF373">
    <property type="entry name" value="MIP05618P"/>
    <property type="match status" value="1"/>
</dbReference>
<sequence length="235" mass="26202">QGGPGGWCRRLQCGQPQRVLARKSESHFPEERRERPGLLGAGLGDFHGRHPATSVQHHGGVGPAHSHLAHWQPQVEHPVPVLHRLRAHRPIGQARRPGHAPDASPRLLHERQIGSHQNRHDPVQKLFDEHFVFEVAAGVIDKRTVEILLYDFDAYSRHVCIGGTKLHLANIDLSEQLQLWTPLSSASAQDMKVDLGDIMVSLGLPSLGRRLMVVLIKARNLRIVDDARTPSDPYV</sequence>
<dbReference type="Gene3D" id="2.60.40.150">
    <property type="entry name" value="C2 domain"/>
    <property type="match status" value="1"/>
</dbReference>
<dbReference type="Proteomes" id="UP000008744">
    <property type="component" value="Unassembled WGS sequence"/>
</dbReference>
<dbReference type="GO" id="GO:0005509">
    <property type="term" value="F:calcium ion binding"/>
    <property type="evidence" value="ECO:0007669"/>
    <property type="project" value="TreeGrafter"/>
</dbReference>
<evidence type="ECO:0000259" key="2">
    <source>
        <dbReference type="PROSITE" id="PS50004"/>
    </source>
</evidence>
<dbReference type="GO" id="GO:0005886">
    <property type="term" value="C:plasma membrane"/>
    <property type="evidence" value="ECO:0007669"/>
    <property type="project" value="EnsemblMetazoa"/>
</dbReference>
<accession>B4IS50</accession>
<evidence type="ECO:0000313" key="3">
    <source>
        <dbReference type="EMBL" id="EDW25193.1"/>
    </source>
</evidence>
<gene>
    <name evidence="3" type="primary">Dper\GL16026</name>
    <name evidence="3" type="ORF">Dper_GL16026</name>
</gene>
<dbReference type="AlphaFoldDB" id="B4IS50"/>
<feature type="non-terminal residue" evidence="3">
    <location>
        <position position="235"/>
    </location>
</feature>
<proteinExistence type="predicted"/>
<reference evidence="3 4" key="1">
    <citation type="journal article" date="2007" name="Nature">
        <title>Evolution of genes and genomes on the Drosophila phylogeny.</title>
        <authorList>
            <consortium name="Drosophila 12 Genomes Consortium"/>
            <person name="Clark A.G."/>
            <person name="Eisen M.B."/>
            <person name="Smith D.R."/>
            <person name="Bergman C.M."/>
            <person name="Oliver B."/>
            <person name="Markow T.A."/>
            <person name="Kaufman T.C."/>
            <person name="Kellis M."/>
            <person name="Gelbart W."/>
            <person name="Iyer V.N."/>
            <person name="Pollard D.A."/>
            <person name="Sackton T.B."/>
            <person name="Larracuente A.M."/>
            <person name="Singh N.D."/>
            <person name="Abad J.P."/>
            <person name="Abt D.N."/>
            <person name="Adryan B."/>
            <person name="Aguade M."/>
            <person name="Akashi H."/>
            <person name="Anderson W.W."/>
            <person name="Aquadro C.F."/>
            <person name="Ardell D.H."/>
            <person name="Arguello R."/>
            <person name="Artieri C.G."/>
            <person name="Barbash D.A."/>
            <person name="Barker D."/>
            <person name="Barsanti P."/>
            <person name="Batterham P."/>
            <person name="Batzoglou S."/>
            <person name="Begun D."/>
            <person name="Bhutkar A."/>
            <person name="Blanco E."/>
            <person name="Bosak S.A."/>
            <person name="Bradley R.K."/>
            <person name="Brand A.D."/>
            <person name="Brent M.R."/>
            <person name="Brooks A.N."/>
            <person name="Brown R.H."/>
            <person name="Butlin R.K."/>
            <person name="Caggese C."/>
            <person name="Calvi B.R."/>
            <person name="Bernardo de Carvalho A."/>
            <person name="Caspi A."/>
            <person name="Castrezana S."/>
            <person name="Celniker S.E."/>
            <person name="Chang J.L."/>
            <person name="Chapple C."/>
            <person name="Chatterji S."/>
            <person name="Chinwalla A."/>
            <person name="Civetta A."/>
            <person name="Clifton S.W."/>
            <person name="Comeron J.M."/>
            <person name="Costello J.C."/>
            <person name="Coyne J.A."/>
            <person name="Daub J."/>
            <person name="David R.G."/>
            <person name="Delcher A.L."/>
            <person name="Delehaunty K."/>
            <person name="Do C.B."/>
            <person name="Ebling H."/>
            <person name="Edwards K."/>
            <person name="Eickbush T."/>
            <person name="Evans J.D."/>
            <person name="Filipski A."/>
            <person name="Findeiss S."/>
            <person name="Freyhult E."/>
            <person name="Fulton L."/>
            <person name="Fulton R."/>
            <person name="Garcia A.C."/>
            <person name="Gardiner A."/>
            <person name="Garfield D.A."/>
            <person name="Garvin B.E."/>
            <person name="Gibson G."/>
            <person name="Gilbert D."/>
            <person name="Gnerre S."/>
            <person name="Godfrey J."/>
            <person name="Good R."/>
            <person name="Gotea V."/>
            <person name="Gravely B."/>
            <person name="Greenberg A.J."/>
            <person name="Griffiths-Jones S."/>
            <person name="Gross S."/>
            <person name="Guigo R."/>
            <person name="Gustafson E.A."/>
            <person name="Haerty W."/>
            <person name="Hahn M.W."/>
            <person name="Halligan D.L."/>
            <person name="Halpern A.L."/>
            <person name="Halter G.M."/>
            <person name="Han M.V."/>
            <person name="Heger A."/>
            <person name="Hillier L."/>
            <person name="Hinrichs A.S."/>
            <person name="Holmes I."/>
            <person name="Hoskins R.A."/>
            <person name="Hubisz M.J."/>
            <person name="Hultmark D."/>
            <person name="Huntley M.A."/>
            <person name="Jaffe D.B."/>
            <person name="Jagadeeshan S."/>
            <person name="Jeck W.R."/>
            <person name="Johnson J."/>
            <person name="Jones C.D."/>
            <person name="Jordan W.C."/>
            <person name="Karpen G.H."/>
            <person name="Kataoka E."/>
            <person name="Keightley P.D."/>
            <person name="Kheradpour P."/>
            <person name="Kirkness E.F."/>
            <person name="Koerich L.B."/>
            <person name="Kristiansen K."/>
            <person name="Kudrna D."/>
            <person name="Kulathinal R.J."/>
            <person name="Kumar S."/>
            <person name="Kwok R."/>
            <person name="Lander E."/>
            <person name="Langley C.H."/>
            <person name="Lapoint R."/>
            <person name="Lazzaro B.P."/>
            <person name="Lee S.J."/>
            <person name="Levesque L."/>
            <person name="Li R."/>
            <person name="Lin C.F."/>
            <person name="Lin M.F."/>
            <person name="Lindblad-Toh K."/>
            <person name="Llopart A."/>
            <person name="Long M."/>
            <person name="Low L."/>
            <person name="Lozovsky E."/>
            <person name="Lu J."/>
            <person name="Luo M."/>
            <person name="Machado C.A."/>
            <person name="Makalowski W."/>
            <person name="Marzo M."/>
            <person name="Matsuda M."/>
            <person name="Matzkin L."/>
            <person name="McAllister B."/>
            <person name="McBride C.S."/>
            <person name="McKernan B."/>
            <person name="McKernan K."/>
            <person name="Mendez-Lago M."/>
            <person name="Minx P."/>
            <person name="Mollenhauer M.U."/>
            <person name="Montooth K."/>
            <person name="Mount S.M."/>
            <person name="Mu X."/>
            <person name="Myers E."/>
            <person name="Negre B."/>
            <person name="Newfeld S."/>
            <person name="Nielsen R."/>
            <person name="Noor M.A."/>
            <person name="O'Grady P."/>
            <person name="Pachter L."/>
            <person name="Papaceit M."/>
            <person name="Parisi M.J."/>
            <person name="Parisi M."/>
            <person name="Parts L."/>
            <person name="Pedersen J.S."/>
            <person name="Pesole G."/>
            <person name="Phillippy A.M."/>
            <person name="Ponting C.P."/>
            <person name="Pop M."/>
            <person name="Porcelli D."/>
            <person name="Powell J.R."/>
            <person name="Prohaska S."/>
            <person name="Pruitt K."/>
            <person name="Puig M."/>
            <person name="Quesneville H."/>
            <person name="Ram K.R."/>
            <person name="Rand D."/>
            <person name="Rasmussen M.D."/>
            <person name="Reed L.K."/>
            <person name="Reenan R."/>
            <person name="Reily A."/>
            <person name="Remington K.A."/>
            <person name="Rieger T.T."/>
            <person name="Ritchie M.G."/>
            <person name="Robin C."/>
            <person name="Rogers Y.H."/>
            <person name="Rohde C."/>
            <person name="Rozas J."/>
            <person name="Rubenfield M.J."/>
            <person name="Ruiz A."/>
            <person name="Russo S."/>
            <person name="Salzberg S.L."/>
            <person name="Sanchez-Gracia A."/>
            <person name="Saranga D.J."/>
            <person name="Sato H."/>
            <person name="Schaeffer S.W."/>
            <person name="Schatz M.C."/>
            <person name="Schlenke T."/>
            <person name="Schwartz R."/>
            <person name="Segarra C."/>
            <person name="Singh R.S."/>
            <person name="Sirot L."/>
            <person name="Sirota M."/>
            <person name="Sisneros N.B."/>
            <person name="Smith C.D."/>
            <person name="Smith T.F."/>
            <person name="Spieth J."/>
            <person name="Stage D.E."/>
            <person name="Stark A."/>
            <person name="Stephan W."/>
            <person name="Strausberg R.L."/>
            <person name="Strempel S."/>
            <person name="Sturgill D."/>
            <person name="Sutton G."/>
            <person name="Sutton G.G."/>
            <person name="Tao W."/>
            <person name="Teichmann S."/>
            <person name="Tobari Y.N."/>
            <person name="Tomimura Y."/>
            <person name="Tsolas J.M."/>
            <person name="Valente V.L."/>
            <person name="Venter E."/>
            <person name="Venter J.C."/>
            <person name="Vicario S."/>
            <person name="Vieira F.G."/>
            <person name="Vilella A.J."/>
            <person name="Villasante A."/>
            <person name="Walenz B."/>
            <person name="Wang J."/>
            <person name="Wasserman M."/>
            <person name="Watts T."/>
            <person name="Wilson D."/>
            <person name="Wilson R.K."/>
            <person name="Wing R.A."/>
            <person name="Wolfner M.F."/>
            <person name="Wong A."/>
            <person name="Wong G.K."/>
            <person name="Wu C.I."/>
            <person name="Wu G."/>
            <person name="Yamamoto D."/>
            <person name="Yang H.P."/>
            <person name="Yang S.P."/>
            <person name="Yorke J.A."/>
            <person name="Yoshida K."/>
            <person name="Zdobnov E."/>
            <person name="Zhang P."/>
            <person name="Zhang Y."/>
            <person name="Zimin A.V."/>
            <person name="Baldwin J."/>
            <person name="Abdouelleil A."/>
            <person name="Abdulkadir J."/>
            <person name="Abebe A."/>
            <person name="Abera B."/>
            <person name="Abreu J."/>
            <person name="Acer S.C."/>
            <person name="Aftuck L."/>
            <person name="Alexander A."/>
            <person name="An P."/>
            <person name="Anderson E."/>
            <person name="Anderson S."/>
            <person name="Arachi H."/>
            <person name="Azer M."/>
            <person name="Bachantsang P."/>
            <person name="Barry A."/>
            <person name="Bayul T."/>
            <person name="Berlin A."/>
            <person name="Bessette D."/>
            <person name="Bloom T."/>
            <person name="Blye J."/>
            <person name="Boguslavskiy L."/>
            <person name="Bonnet C."/>
            <person name="Boukhgalter B."/>
            <person name="Bourzgui I."/>
            <person name="Brown A."/>
            <person name="Cahill P."/>
            <person name="Channer S."/>
            <person name="Cheshatsang Y."/>
            <person name="Chuda L."/>
            <person name="Citroen M."/>
            <person name="Collymore A."/>
            <person name="Cooke P."/>
            <person name="Costello M."/>
            <person name="D'Aco K."/>
            <person name="Daza R."/>
            <person name="De Haan G."/>
            <person name="DeGray S."/>
            <person name="DeMaso C."/>
            <person name="Dhargay N."/>
            <person name="Dooley K."/>
            <person name="Dooley E."/>
            <person name="Doricent M."/>
            <person name="Dorje P."/>
            <person name="Dorjee K."/>
            <person name="Dupes A."/>
            <person name="Elong R."/>
            <person name="Falk J."/>
            <person name="Farina A."/>
            <person name="Faro S."/>
            <person name="Ferguson D."/>
            <person name="Fisher S."/>
            <person name="Foley C.D."/>
            <person name="Franke A."/>
            <person name="Friedrich D."/>
            <person name="Gadbois L."/>
            <person name="Gearin G."/>
            <person name="Gearin C.R."/>
            <person name="Giannoukos G."/>
            <person name="Goode T."/>
            <person name="Graham J."/>
            <person name="Grandbois E."/>
            <person name="Grewal S."/>
            <person name="Gyaltsen K."/>
            <person name="Hafez N."/>
            <person name="Hagos B."/>
            <person name="Hall J."/>
            <person name="Henson C."/>
            <person name="Hollinger A."/>
            <person name="Honan T."/>
            <person name="Huard M.D."/>
            <person name="Hughes L."/>
            <person name="Hurhula B."/>
            <person name="Husby M.E."/>
            <person name="Kamat A."/>
            <person name="Kanga B."/>
            <person name="Kashin S."/>
            <person name="Khazanovich D."/>
            <person name="Kisner P."/>
            <person name="Lance K."/>
            <person name="Lara M."/>
            <person name="Lee W."/>
            <person name="Lennon N."/>
            <person name="Letendre F."/>
            <person name="LeVine R."/>
            <person name="Lipovsky A."/>
            <person name="Liu X."/>
            <person name="Liu J."/>
            <person name="Liu S."/>
            <person name="Lokyitsang T."/>
            <person name="Lokyitsang Y."/>
            <person name="Lubonja R."/>
            <person name="Lui A."/>
            <person name="MacDonald P."/>
            <person name="Magnisalis V."/>
            <person name="Maru K."/>
            <person name="Matthews C."/>
            <person name="McCusker W."/>
            <person name="McDonough S."/>
            <person name="Mehta T."/>
            <person name="Meldrim J."/>
            <person name="Meneus L."/>
            <person name="Mihai O."/>
            <person name="Mihalev A."/>
            <person name="Mihova T."/>
            <person name="Mittelman R."/>
            <person name="Mlenga V."/>
            <person name="Montmayeur A."/>
            <person name="Mulrain L."/>
            <person name="Navidi A."/>
            <person name="Naylor J."/>
            <person name="Negash T."/>
            <person name="Nguyen T."/>
            <person name="Nguyen N."/>
            <person name="Nicol R."/>
            <person name="Norbu C."/>
            <person name="Norbu N."/>
            <person name="Novod N."/>
            <person name="O'Neill B."/>
            <person name="Osman S."/>
            <person name="Markiewicz E."/>
            <person name="Oyono O.L."/>
            <person name="Patti C."/>
            <person name="Phunkhang P."/>
            <person name="Pierre F."/>
            <person name="Priest M."/>
            <person name="Raghuraman S."/>
            <person name="Rege F."/>
            <person name="Reyes R."/>
            <person name="Rise C."/>
            <person name="Rogov P."/>
            <person name="Ross K."/>
            <person name="Ryan E."/>
            <person name="Settipalli S."/>
            <person name="Shea T."/>
            <person name="Sherpa N."/>
            <person name="Shi L."/>
            <person name="Shih D."/>
            <person name="Sparrow T."/>
            <person name="Spaulding J."/>
            <person name="Stalker J."/>
            <person name="Stange-Thomann N."/>
            <person name="Stavropoulos S."/>
            <person name="Stone C."/>
            <person name="Strader C."/>
            <person name="Tesfaye S."/>
            <person name="Thomson T."/>
            <person name="Thoulutsang Y."/>
            <person name="Thoulutsang D."/>
            <person name="Topham K."/>
            <person name="Topping I."/>
            <person name="Tsamla T."/>
            <person name="Vassiliev H."/>
            <person name="Vo A."/>
            <person name="Wangchuk T."/>
            <person name="Wangdi T."/>
            <person name="Weiand M."/>
            <person name="Wilkinson J."/>
            <person name="Wilson A."/>
            <person name="Yadav S."/>
            <person name="Young G."/>
            <person name="Yu Q."/>
            <person name="Zembek L."/>
            <person name="Zhong D."/>
            <person name="Zimmer A."/>
            <person name="Zwirko Z."/>
            <person name="Jaffe D.B."/>
            <person name="Alvarez P."/>
            <person name="Brockman W."/>
            <person name="Butler J."/>
            <person name="Chin C."/>
            <person name="Gnerre S."/>
            <person name="Grabherr M."/>
            <person name="Kleber M."/>
            <person name="Mauceli E."/>
            <person name="MacCallum I."/>
        </authorList>
    </citation>
    <scope>NUCLEOTIDE SEQUENCE [LARGE SCALE GENOMIC DNA]</scope>
    <source>
        <strain evidence="4">MSH-3 / Tucson 14011-0111.49</strain>
    </source>
</reference>
<dbReference type="STRING" id="7234.B4IS50"/>
<dbReference type="InterPro" id="IPR035892">
    <property type="entry name" value="C2_domain_sf"/>
</dbReference>
<dbReference type="Pfam" id="PF00168">
    <property type="entry name" value="C2"/>
    <property type="match status" value="1"/>
</dbReference>
<keyword evidence="4" id="KW-1185">Reference proteome</keyword>
<dbReference type="InterPro" id="IPR000008">
    <property type="entry name" value="C2_dom"/>
</dbReference>
<dbReference type="GO" id="GO:0031045">
    <property type="term" value="C:dense core granule"/>
    <property type="evidence" value="ECO:0007669"/>
    <property type="project" value="TreeGrafter"/>
</dbReference>
<dbReference type="GO" id="GO:0030424">
    <property type="term" value="C:axon"/>
    <property type="evidence" value="ECO:0007669"/>
    <property type="project" value="TreeGrafter"/>
</dbReference>
<dbReference type="SUPFAM" id="SSF49562">
    <property type="entry name" value="C2 domain (Calcium/lipid-binding domain, CaLB)"/>
    <property type="match status" value="1"/>
</dbReference>
<feature type="region of interest" description="Disordered" evidence="1">
    <location>
        <begin position="21"/>
        <end position="67"/>
    </location>
</feature>
<dbReference type="GO" id="GO:0048791">
    <property type="term" value="P:calcium ion-regulated exocytosis of neurotransmitter"/>
    <property type="evidence" value="ECO:0007669"/>
    <property type="project" value="TreeGrafter"/>
</dbReference>
<feature type="domain" description="C2" evidence="2">
    <location>
        <begin position="62"/>
        <end position="181"/>
    </location>
</feature>
<evidence type="ECO:0000256" key="1">
    <source>
        <dbReference type="SAM" id="MobiDB-lite"/>
    </source>
</evidence>
<dbReference type="eggNOG" id="KOG1028">
    <property type="taxonomic scope" value="Eukaryota"/>
</dbReference>
<dbReference type="GO" id="GO:0048488">
    <property type="term" value="P:synaptic vesicle endocytosis"/>
    <property type="evidence" value="ECO:0007669"/>
    <property type="project" value="TreeGrafter"/>
</dbReference>
<dbReference type="EMBL" id="CH698056">
    <property type="protein sequence ID" value="EDW25193.1"/>
    <property type="molecule type" value="Genomic_DNA"/>
</dbReference>
<dbReference type="OrthoDB" id="67700at2759"/>
<dbReference type="GO" id="GO:0030276">
    <property type="term" value="F:clathrin binding"/>
    <property type="evidence" value="ECO:0007669"/>
    <property type="project" value="TreeGrafter"/>
</dbReference>
<dbReference type="GO" id="GO:0030672">
    <property type="term" value="C:synaptic vesicle membrane"/>
    <property type="evidence" value="ECO:0007669"/>
    <property type="project" value="TreeGrafter"/>
</dbReference>
<evidence type="ECO:0000313" key="4">
    <source>
        <dbReference type="Proteomes" id="UP000008744"/>
    </source>
</evidence>
<protein>
    <submittedName>
        <fullName evidence="3">GL16026</fullName>
    </submittedName>
</protein>
<dbReference type="PANTHER" id="PTHR10024">
    <property type="entry name" value="SYNAPTOTAGMIN"/>
    <property type="match status" value="1"/>
</dbReference>
<name>B4IS50_DROPE</name>
<dbReference type="GO" id="GO:0005544">
    <property type="term" value="F:calcium-dependent phospholipid binding"/>
    <property type="evidence" value="ECO:0007669"/>
    <property type="project" value="TreeGrafter"/>
</dbReference>
<feature type="compositionally biased region" description="Basic and acidic residues" evidence="1">
    <location>
        <begin position="22"/>
        <end position="36"/>
    </location>
</feature>
<organism evidence="4">
    <name type="scientific">Drosophila persimilis</name>
    <name type="common">Fruit fly</name>
    <dbReference type="NCBI Taxonomy" id="7234"/>
    <lineage>
        <taxon>Eukaryota</taxon>
        <taxon>Metazoa</taxon>
        <taxon>Ecdysozoa</taxon>
        <taxon>Arthropoda</taxon>
        <taxon>Hexapoda</taxon>
        <taxon>Insecta</taxon>
        <taxon>Pterygota</taxon>
        <taxon>Neoptera</taxon>
        <taxon>Endopterygota</taxon>
        <taxon>Diptera</taxon>
        <taxon>Brachycera</taxon>
        <taxon>Muscomorpha</taxon>
        <taxon>Ephydroidea</taxon>
        <taxon>Drosophilidae</taxon>
        <taxon>Drosophila</taxon>
        <taxon>Sophophora</taxon>
    </lineage>
</organism>
<dbReference type="GO" id="GO:0001786">
    <property type="term" value="F:phosphatidylserine binding"/>
    <property type="evidence" value="ECO:0007669"/>
    <property type="project" value="TreeGrafter"/>
</dbReference>
<dbReference type="HOGENOM" id="CLU_1182690_0_0_1"/>
<dbReference type="SMR" id="B4IS50"/>
<dbReference type="PhylomeDB" id="B4IS50"/>
<dbReference type="PROSITE" id="PS50004">
    <property type="entry name" value="C2"/>
    <property type="match status" value="1"/>
</dbReference>
<feature type="non-terminal residue" evidence="3">
    <location>
        <position position="1"/>
    </location>
</feature>